<keyword evidence="4 14" id="KW-0732">Signal</keyword>
<dbReference type="SMART" id="SM00710">
    <property type="entry name" value="PbH1"/>
    <property type="match status" value="5"/>
</dbReference>
<keyword evidence="7" id="KW-0325">Glycoprotein</keyword>
<accession>A0A9W9RZ69</accession>
<evidence type="ECO:0000256" key="7">
    <source>
        <dbReference type="ARBA" id="ARBA00023180"/>
    </source>
</evidence>
<organism evidence="15 16">
    <name type="scientific">Penicillium cataractarum</name>
    <dbReference type="NCBI Taxonomy" id="2100454"/>
    <lineage>
        <taxon>Eukaryota</taxon>
        <taxon>Fungi</taxon>
        <taxon>Dikarya</taxon>
        <taxon>Ascomycota</taxon>
        <taxon>Pezizomycotina</taxon>
        <taxon>Eurotiomycetes</taxon>
        <taxon>Eurotiomycetidae</taxon>
        <taxon>Eurotiales</taxon>
        <taxon>Aspergillaceae</taxon>
        <taxon>Penicillium</taxon>
    </lineage>
</organism>
<dbReference type="EMBL" id="JAPZBS010000007">
    <property type="protein sequence ID" value="KAJ5369076.1"/>
    <property type="molecule type" value="Genomic_DNA"/>
</dbReference>
<evidence type="ECO:0000256" key="12">
    <source>
        <dbReference type="ARBA" id="ARBA00037278"/>
    </source>
</evidence>
<dbReference type="RefSeq" id="XP_056553818.1">
    <property type="nucleotide sequence ID" value="XM_056701755.1"/>
</dbReference>
<reference evidence="15" key="2">
    <citation type="journal article" date="2023" name="IMA Fungus">
        <title>Comparative genomic study of the Penicillium genus elucidates a diverse pangenome and 15 lateral gene transfer events.</title>
        <authorList>
            <person name="Petersen C."/>
            <person name="Sorensen T."/>
            <person name="Nielsen M.R."/>
            <person name="Sondergaard T.E."/>
            <person name="Sorensen J.L."/>
            <person name="Fitzpatrick D.A."/>
            <person name="Frisvad J.C."/>
            <person name="Nielsen K.L."/>
        </authorList>
    </citation>
    <scope>NUCLEOTIDE SEQUENCE</scope>
    <source>
        <strain evidence="15">IBT 29864</strain>
    </source>
</reference>
<keyword evidence="3" id="KW-0964">Secreted</keyword>
<evidence type="ECO:0008006" key="17">
    <source>
        <dbReference type="Google" id="ProtNLM"/>
    </source>
</evidence>
<comment type="function">
    <text evidence="12">Pectinolytic enzyme involved in the degradation of xylogalacturonan (xga), a galacturonan backbone heavily substituted with xylose, and which is one important component of the hairy regions of pectin. Activity requires a galacturonic acid backbone substituted with xylose.</text>
</comment>
<evidence type="ECO:0000313" key="16">
    <source>
        <dbReference type="Proteomes" id="UP001147782"/>
    </source>
</evidence>
<dbReference type="GO" id="GO:0005576">
    <property type="term" value="C:extracellular region"/>
    <property type="evidence" value="ECO:0007669"/>
    <property type="project" value="UniProtKB-SubCell"/>
</dbReference>
<protein>
    <recommendedName>
        <fullName evidence="17">Endo-polygalacturonase</fullName>
    </recommendedName>
</protein>
<dbReference type="InterPro" id="IPR006626">
    <property type="entry name" value="PbH1"/>
</dbReference>
<keyword evidence="16" id="KW-1185">Reference proteome</keyword>
<evidence type="ECO:0000256" key="6">
    <source>
        <dbReference type="ARBA" id="ARBA00022801"/>
    </source>
</evidence>
<name>A0A9W9RZ69_9EURO</name>
<proteinExistence type="inferred from homology"/>
<sequence>MSSQSGAASRMRWCHVLTVMFALVLHSSMALALNNNDVIKTYPVPPGVINGTSYSVLVQSASGPFQQVNTFFAKVAQVNTTSGKGMEHNTSVALLDFSQPVKFRVQYHNGPLKSVDIRPHSLGIRPRVANGAIEFSLSKPENILIQINDDLFDTLQLFSNSLESDKSMDDPNVIYFGPGVNNGTGINNGTLSVPSGKTVYLAGGGILTAQVAFHNVSNSAIIGRGILAAKSSGTVLIEYSSNIMVKDVIMLNPNGYAVISGSSENVTISGIRSFSSKGNGDGIDIFCSQNVLIEGVFMRNSDDNIAIYQHRWNYYGDSKNITVQDSSLWADYAHPINIGTHGNTPNPETMDGVTIRNIDILNHHEPQMWYQGCIAINAGDSNLIENVYIEDVRVEDFQLGQLLNFRIMDNTKYNTSPGRGIRNVVIKDLVYNGHHANPSQFLGYDEGRLINNVTFINLTVNGLQVNDAMQKPTWYYTADFVPLFANEHVYNLTFRSA</sequence>
<evidence type="ECO:0000256" key="14">
    <source>
        <dbReference type="SAM" id="SignalP"/>
    </source>
</evidence>
<evidence type="ECO:0000256" key="5">
    <source>
        <dbReference type="ARBA" id="ARBA00022737"/>
    </source>
</evidence>
<feature type="chain" id="PRO_5040785346" description="Endo-polygalacturonase" evidence="14">
    <location>
        <begin position="33"/>
        <end position="497"/>
    </location>
</feature>
<evidence type="ECO:0000256" key="4">
    <source>
        <dbReference type="ARBA" id="ARBA00022729"/>
    </source>
</evidence>
<feature type="signal peptide" evidence="14">
    <location>
        <begin position="1"/>
        <end position="32"/>
    </location>
</feature>
<dbReference type="Pfam" id="PF00295">
    <property type="entry name" value="Glyco_hydro_28"/>
    <property type="match status" value="1"/>
</dbReference>
<evidence type="ECO:0000256" key="8">
    <source>
        <dbReference type="ARBA" id="ARBA00023277"/>
    </source>
</evidence>
<evidence type="ECO:0000256" key="3">
    <source>
        <dbReference type="ARBA" id="ARBA00022525"/>
    </source>
</evidence>
<evidence type="ECO:0000256" key="10">
    <source>
        <dbReference type="ARBA" id="ARBA00023316"/>
    </source>
</evidence>
<dbReference type="Gene3D" id="2.160.20.10">
    <property type="entry name" value="Single-stranded right-handed beta-helix, Pectin lyase-like"/>
    <property type="match status" value="1"/>
</dbReference>
<dbReference type="GeneID" id="81440934"/>
<evidence type="ECO:0000313" key="15">
    <source>
        <dbReference type="EMBL" id="KAJ5369076.1"/>
    </source>
</evidence>
<keyword evidence="8" id="KW-0119">Carbohydrate metabolism</keyword>
<gene>
    <name evidence="15" type="ORF">N7496_008836</name>
</gene>
<evidence type="ECO:0000256" key="13">
    <source>
        <dbReference type="RuleBase" id="RU361169"/>
    </source>
</evidence>
<comment type="similarity">
    <text evidence="2 13">Belongs to the glycosyl hydrolase 28 family.</text>
</comment>
<dbReference type="PANTHER" id="PTHR31736:SF9">
    <property type="entry name" value="ENDO-XYLOGALACTURONAN HYDROLASE A-RELATED"/>
    <property type="match status" value="1"/>
</dbReference>
<comment type="subcellular location">
    <subcellularLocation>
        <location evidence="1">Secreted</location>
    </subcellularLocation>
</comment>
<keyword evidence="6 13" id="KW-0378">Hydrolase</keyword>
<dbReference type="InterPro" id="IPR012334">
    <property type="entry name" value="Pectin_lyas_fold"/>
</dbReference>
<dbReference type="GO" id="GO:0045490">
    <property type="term" value="P:pectin catabolic process"/>
    <property type="evidence" value="ECO:0007669"/>
    <property type="project" value="UniProtKB-ARBA"/>
</dbReference>
<evidence type="ECO:0000256" key="9">
    <source>
        <dbReference type="ARBA" id="ARBA00023295"/>
    </source>
</evidence>
<dbReference type="GO" id="GO:0004650">
    <property type="term" value="F:polygalacturonase activity"/>
    <property type="evidence" value="ECO:0007669"/>
    <property type="project" value="InterPro"/>
</dbReference>
<keyword evidence="10" id="KW-0961">Cell wall biogenesis/degradation</keyword>
<dbReference type="GO" id="GO:0071555">
    <property type="term" value="P:cell wall organization"/>
    <property type="evidence" value="ECO:0007669"/>
    <property type="project" value="UniProtKB-KW"/>
</dbReference>
<dbReference type="InterPro" id="IPR000743">
    <property type="entry name" value="Glyco_hydro_28"/>
</dbReference>
<dbReference type="PANTHER" id="PTHR31736">
    <property type="match status" value="1"/>
</dbReference>
<dbReference type="OrthoDB" id="187139at2759"/>
<dbReference type="SUPFAM" id="SSF51126">
    <property type="entry name" value="Pectin lyase-like"/>
    <property type="match status" value="1"/>
</dbReference>
<keyword evidence="9 13" id="KW-0326">Glycosidase</keyword>
<dbReference type="InterPro" id="IPR011050">
    <property type="entry name" value="Pectin_lyase_fold/virulence"/>
</dbReference>
<keyword evidence="11" id="KW-0624">Polysaccharide degradation</keyword>
<dbReference type="AlphaFoldDB" id="A0A9W9RZ69"/>
<keyword evidence="5" id="KW-0677">Repeat</keyword>
<evidence type="ECO:0000256" key="1">
    <source>
        <dbReference type="ARBA" id="ARBA00004613"/>
    </source>
</evidence>
<comment type="caution">
    <text evidence="15">The sequence shown here is derived from an EMBL/GenBank/DDBJ whole genome shotgun (WGS) entry which is preliminary data.</text>
</comment>
<evidence type="ECO:0000256" key="2">
    <source>
        <dbReference type="ARBA" id="ARBA00008834"/>
    </source>
</evidence>
<reference evidence="15" key="1">
    <citation type="submission" date="2022-11" db="EMBL/GenBank/DDBJ databases">
        <authorList>
            <person name="Petersen C."/>
        </authorList>
    </citation>
    <scope>NUCLEOTIDE SEQUENCE</scope>
    <source>
        <strain evidence="15">IBT 29864</strain>
    </source>
</reference>
<dbReference type="Proteomes" id="UP001147782">
    <property type="component" value="Unassembled WGS sequence"/>
</dbReference>
<evidence type="ECO:0000256" key="11">
    <source>
        <dbReference type="ARBA" id="ARBA00023326"/>
    </source>
</evidence>